<feature type="region of interest" description="Disordered" evidence="1">
    <location>
        <begin position="196"/>
        <end position="244"/>
    </location>
</feature>
<sequence length="244" mass="27606">MGDPTRYLLPGETAVIGERRHFMVLGVSFVETVGFIAIALMLTYLFETVNWVGTIGALIVLVSALRFGYHLLEWRMERYVITRQRMMLVSGVLTRRVAVIPMVKITDLTYEKPVVGQLFGYGTFIVESAGQDQAMSRITYLPKADVLYRRISHLLFGDSEISDHEDEYDESRLVPVPHETDEQYHSGEASAALDAFRSYDDPHEYPTGPIDVRDATSSDSEPGTVGKLSDAFTESRPPRWTRHR</sequence>
<evidence type="ECO:0000313" key="5">
    <source>
        <dbReference type="Proteomes" id="UP000237752"/>
    </source>
</evidence>
<keyword evidence="2" id="KW-1133">Transmembrane helix</keyword>
<feature type="transmembrane region" description="Helical" evidence="2">
    <location>
        <begin position="51"/>
        <end position="69"/>
    </location>
</feature>
<evidence type="ECO:0000256" key="1">
    <source>
        <dbReference type="SAM" id="MobiDB-lite"/>
    </source>
</evidence>
<evidence type="ECO:0000256" key="2">
    <source>
        <dbReference type="SAM" id="Phobius"/>
    </source>
</evidence>
<name>A0A2T0ZQD3_9ACTN</name>
<dbReference type="PANTHER" id="PTHR37938">
    <property type="entry name" value="BLL0215 PROTEIN"/>
    <property type="match status" value="1"/>
</dbReference>
<keyword evidence="5" id="KW-1185">Reference proteome</keyword>
<dbReference type="InterPro" id="IPR005182">
    <property type="entry name" value="YdbS-like_PH"/>
</dbReference>
<dbReference type="RefSeq" id="WP_170111155.1">
    <property type="nucleotide sequence ID" value="NZ_PVUE01000020.1"/>
</dbReference>
<feature type="transmembrane region" description="Helical" evidence="2">
    <location>
        <begin position="21"/>
        <end position="45"/>
    </location>
</feature>
<evidence type="ECO:0000259" key="3">
    <source>
        <dbReference type="Pfam" id="PF03703"/>
    </source>
</evidence>
<dbReference type="Pfam" id="PF03703">
    <property type="entry name" value="bPH_2"/>
    <property type="match status" value="1"/>
</dbReference>
<gene>
    <name evidence="4" type="ORF">CLV47_12036</name>
</gene>
<dbReference type="AlphaFoldDB" id="A0A2T0ZQD3"/>
<protein>
    <submittedName>
        <fullName evidence="4">Membrane protein YdbS with pleckstrin-like domain</fullName>
    </submittedName>
</protein>
<reference evidence="4 5" key="1">
    <citation type="submission" date="2018-03" db="EMBL/GenBank/DDBJ databases">
        <title>Genomic Encyclopedia of Archaeal and Bacterial Type Strains, Phase II (KMG-II): from individual species to whole genera.</title>
        <authorList>
            <person name="Goeker M."/>
        </authorList>
    </citation>
    <scope>NUCLEOTIDE SEQUENCE [LARGE SCALE GENOMIC DNA]</scope>
    <source>
        <strain evidence="4 5">DSM 100065</strain>
    </source>
</reference>
<accession>A0A2T0ZQD3</accession>
<feature type="domain" description="YdbS-like PH" evidence="3">
    <location>
        <begin position="74"/>
        <end position="147"/>
    </location>
</feature>
<proteinExistence type="predicted"/>
<dbReference type="EMBL" id="PVUE01000020">
    <property type="protein sequence ID" value="PRZ38569.1"/>
    <property type="molecule type" value="Genomic_DNA"/>
</dbReference>
<comment type="caution">
    <text evidence="4">The sequence shown here is derived from an EMBL/GenBank/DDBJ whole genome shotgun (WGS) entry which is preliminary data.</text>
</comment>
<evidence type="ECO:0000313" key="4">
    <source>
        <dbReference type="EMBL" id="PRZ38569.1"/>
    </source>
</evidence>
<organism evidence="4 5">
    <name type="scientific">Antricoccus suffuscus</name>
    <dbReference type="NCBI Taxonomy" id="1629062"/>
    <lineage>
        <taxon>Bacteria</taxon>
        <taxon>Bacillati</taxon>
        <taxon>Actinomycetota</taxon>
        <taxon>Actinomycetes</taxon>
        <taxon>Geodermatophilales</taxon>
        <taxon>Antricoccaceae</taxon>
        <taxon>Antricoccus</taxon>
    </lineage>
</organism>
<dbReference type="PANTHER" id="PTHR37938:SF1">
    <property type="entry name" value="BLL0215 PROTEIN"/>
    <property type="match status" value="1"/>
</dbReference>
<keyword evidence="2" id="KW-0472">Membrane</keyword>
<keyword evidence="2" id="KW-0812">Transmembrane</keyword>
<dbReference type="Proteomes" id="UP000237752">
    <property type="component" value="Unassembled WGS sequence"/>
</dbReference>